<name>A0A9D3USY6_9ROSI</name>
<dbReference type="AlphaFoldDB" id="A0A9D3USY6"/>
<reference evidence="1 2" key="1">
    <citation type="journal article" date="2021" name="Plant Biotechnol. J.">
        <title>Multi-omics assisted identification of the key and species-specific regulatory components of drought-tolerant mechanisms in Gossypium stocksii.</title>
        <authorList>
            <person name="Yu D."/>
            <person name="Ke L."/>
            <person name="Zhang D."/>
            <person name="Wu Y."/>
            <person name="Sun Y."/>
            <person name="Mei J."/>
            <person name="Sun J."/>
            <person name="Sun Y."/>
        </authorList>
    </citation>
    <scope>NUCLEOTIDE SEQUENCE [LARGE SCALE GENOMIC DNA]</scope>
    <source>
        <strain evidence="2">cv. E1</strain>
        <tissue evidence="1">Leaf</tissue>
    </source>
</reference>
<proteinExistence type="predicted"/>
<comment type="caution">
    <text evidence="1">The sequence shown here is derived from an EMBL/GenBank/DDBJ whole genome shotgun (WGS) entry which is preliminary data.</text>
</comment>
<organism evidence="1 2">
    <name type="scientific">Gossypium stocksii</name>
    <dbReference type="NCBI Taxonomy" id="47602"/>
    <lineage>
        <taxon>Eukaryota</taxon>
        <taxon>Viridiplantae</taxon>
        <taxon>Streptophyta</taxon>
        <taxon>Embryophyta</taxon>
        <taxon>Tracheophyta</taxon>
        <taxon>Spermatophyta</taxon>
        <taxon>Magnoliopsida</taxon>
        <taxon>eudicotyledons</taxon>
        <taxon>Gunneridae</taxon>
        <taxon>Pentapetalae</taxon>
        <taxon>rosids</taxon>
        <taxon>malvids</taxon>
        <taxon>Malvales</taxon>
        <taxon>Malvaceae</taxon>
        <taxon>Malvoideae</taxon>
        <taxon>Gossypium</taxon>
    </lineage>
</organism>
<sequence>NYMNLVMMQIQRVKWRVNALGSFEFLLCMELRECCATFHSTFSHGDSLYVNLNDLFSELKV</sequence>
<dbReference type="EMBL" id="JAIQCV010000010">
    <property type="protein sequence ID" value="KAH1056570.1"/>
    <property type="molecule type" value="Genomic_DNA"/>
</dbReference>
<feature type="non-terminal residue" evidence="1">
    <location>
        <position position="1"/>
    </location>
</feature>
<feature type="non-terminal residue" evidence="1">
    <location>
        <position position="61"/>
    </location>
</feature>
<dbReference type="OrthoDB" id="1692427at2759"/>
<gene>
    <name evidence="1" type="ORF">J1N35_034635</name>
</gene>
<dbReference type="Proteomes" id="UP000828251">
    <property type="component" value="Unassembled WGS sequence"/>
</dbReference>
<protein>
    <submittedName>
        <fullName evidence="1">Uncharacterized protein</fullName>
    </submittedName>
</protein>
<keyword evidence="2" id="KW-1185">Reference proteome</keyword>
<accession>A0A9D3USY6</accession>
<evidence type="ECO:0000313" key="1">
    <source>
        <dbReference type="EMBL" id="KAH1056570.1"/>
    </source>
</evidence>
<evidence type="ECO:0000313" key="2">
    <source>
        <dbReference type="Proteomes" id="UP000828251"/>
    </source>
</evidence>